<dbReference type="InterPro" id="IPR036388">
    <property type="entry name" value="WH-like_DNA-bd_sf"/>
</dbReference>
<dbReference type="EMBL" id="RKQG01000001">
    <property type="protein sequence ID" value="RPE35712.1"/>
    <property type="molecule type" value="Genomic_DNA"/>
</dbReference>
<dbReference type="AlphaFoldDB" id="A0A3N4RQK2"/>
<name>A0A3N4RQK2_9ACTN</name>
<feature type="domain" description="HTH arsR-type" evidence="4">
    <location>
        <begin position="21"/>
        <end position="116"/>
    </location>
</feature>
<dbReference type="CDD" id="cd00090">
    <property type="entry name" value="HTH_ARSR"/>
    <property type="match status" value="1"/>
</dbReference>
<dbReference type="Pfam" id="PF12840">
    <property type="entry name" value="HTH_20"/>
    <property type="match status" value="1"/>
</dbReference>
<protein>
    <submittedName>
        <fullName evidence="5">DNA-binding transcriptional ArsR family regulator</fullName>
    </submittedName>
</protein>
<evidence type="ECO:0000256" key="1">
    <source>
        <dbReference type="ARBA" id="ARBA00023015"/>
    </source>
</evidence>
<keyword evidence="6" id="KW-1185">Reference proteome</keyword>
<evidence type="ECO:0000313" key="5">
    <source>
        <dbReference type="EMBL" id="RPE35712.1"/>
    </source>
</evidence>
<dbReference type="PRINTS" id="PR00778">
    <property type="entry name" value="HTHARSR"/>
</dbReference>
<evidence type="ECO:0000256" key="2">
    <source>
        <dbReference type="ARBA" id="ARBA00023125"/>
    </source>
</evidence>
<dbReference type="Gene3D" id="1.10.10.10">
    <property type="entry name" value="Winged helix-like DNA-binding domain superfamily/Winged helix DNA-binding domain"/>
    <property type="match status" value="1"/>
</dbReference>
<dbReference type="SUPFAM" id="SSF46785">
    <property type="entry name" value="Winged helix' DNA-binding domain"/>
    <property type="match status" value="1"/>
</dbReference>
<evidence type="ECO:0000256" key="3">
    <source>
        <dbReference type="ARBA" id="ARBA00023163"/>
    </source>
</evidence>
<dbReference type="GO" id="GO:0003700">
    <property type="term" value="F:DNA-binding transcription factor activity"/>
    <property type="evidence" value="ECO:0007669"/>
    <property type="project" value="InterPro"/>
</dbReference>
<dbReference type="Proteomes" id="UP000266906">
    <property type="component" value="Unassembled WGS sequence"/>
</dbReference>
<keyword evidence="1" id="KW-0805">Transcription regulation</keyword>
<dbReference type="InterPro" id="IPR001845">
    <property type="entry name" value="HTH_ArsR_DNA-bd_dom"/>
</dbReference>
<comment type="caution">
    <text evidence="5">The sequence shown here is derived from an EMBL/GenBank/DDBJ whole genome shotgun (WGS) entry which is preliminary data.</text>
</comment>
<dbReference type="InterPro" id="IPR051081">
    <property type="entry name" value="HTH_MetalResp_TranReg"/>
</dbReference>
<evidence type="ECO:0000259" key="4">
    <source>
        <dbReference type="PROSITE" id="PS50987"/>
    </source>
</evidence>
<gene>
    <name evidence="5" type="ORF">EDD38_4066</name>
</gene>
<dbReference type="PANTHER" id="PTHR33154:SF12">
    <property type="entry name" value="TRANSCRIPTIONAL REGULATORY PROTEIN"/>
    <property type="match status" value="1"/>
</dbReference>
<dbReference type="NCBIfam" id="NF033788">
    <property type="entry name" value="HTH_metalloreg"/>
    <property type="match status" value="1"/>
</dbReference>
<dbReference type="PANTHER" id="PTHR33154">
    <property type="entry name" value="TRANSCRIPTIONAL REGULATOR, ARSR FAMILY"/>
    <property type="match status" value="1"/>
</dbReference>
<evidence type="ECO:0000313" key="6">
    <source>
        <dbReference type="Proteomes" id="UP000266906"/>
    </source>
</evidence>
<dbReference type="GO" id="GO:0003677">
    <property type="term" value="F:DNA binding"/>
    <property type="evidence" value="ECO:0007669"/>
    <property type="project" value="UniProtKB-KW"/>
</dbReference>
<reference evidence="5 6" key="1">
    <citation type="submission" date="2018-11" db="EMBL/GenBank/DDBJ databases">
        <title>Sequencing the genomes of 1000 actinobacteria strains.</title>
        <authorList>
            <person name="Klenk H.-P."/>
        </authorList>
    </citation>
    <scope>NUCLEOTIDE SEQUENCE [LARGE SCALE GENOMIC DNA]</scope>
    <source>
        <strain evidence="5 6">DSM 44781</strain>
    </source>
</reference>
<dbReference type="InterPro" id="IPR036390">
    <property type="entry name" value="WH_DNA-bd_sf"/>
</dbReference>
<dbReference type="SMART" id="SM00418">
    <property type="entry name" value="HTH_ARSR"/>
    <property type="match status" value="1"/>
</dbReference>
<keyword evidence="2 5" id="KW-0238">DNA-binding</keyword>
<accession>A0A3N4RQK2</accession>
<dbReference type="PROSITE" id="PS50987">
    <property type="entry name" value="HTH_ARSR_2"/>
    <property type="match status" value="1"/>
</dbReference>
<organism evidence="5 6">
    <name type="scientific">Kitasatospora cineracea</name>
    <dbReference type="NCBI Taxonomy" id="88074"/>
    <lineage>
        <taxon>Bacteria</taxon>
        <taxon>Bacillati</taxon>
        <taxon>Actinomycetota</taxon>
        <taxon>Actinomycetes</taxon>
        <taxon>Kitasatosporales</taxon>
        <taxon>Streptomycetaceae</taxon>
        <taxon>Kitasatospora</taxon>
    </lineage>
</organism>
<keyword evidence="3" id="KW-0804">Transcription</keyword>
<proteinExistence type="predicted"/>
<dbReference type="InterPro" id="IPR011991">
    <property type="entry name" value="ArsR-like_HTH"/>
</dbReference>
<sequence>MSYYGGVTIDHDRDCPGLLPEPATAELQLACVLHALADPIRLRIVAELAGAGGSELNCLAFELPVTKSTMTHHFRVLREAGLIRQHRRGTSKMNTLRGDDLAARFPGLLDAVLAATPACPNAAPNAVPAAAATPAASSAPAAPVAR</sequence>